<reference evidence="3" key="1">
    <citation type="submission" date="2001-06" db="EMBL/GenBank/DDBJ databases">
        <title>Oryza sativa nipponbare(GA3) genomic DNA, chromosome 7, BAC clone:OJ1058_C08.</title>
        <authorList>
            <person name="Sasaki T."/>
            <person name="Matsumoto T."/>
            <person name="Yamamoto K."/>
        </authorList>
    </citation>
    <scope>NUCLEOTIDE SEQUENCE</scope>
</reference>
<dbReference type="Proteomes" id="UP000000763">
    <property type="component" value="Chromosome 7"/>
</dbReference>
<evidence type="ECO:0000256" key="1">
    <source>
        <dbReference type="SAM" id="MobiDB-lite"/>
    </source>
</evidence>
<gene>
    <name evidence="2" type="primary">OJ1341_A08.135</name>
    <name evidence="3" type="ORF">OJ1058_C08.1</name>
</gene>
<evidence type="ECO:0000313" key="4">
    <source>
        <dbReference type="Proteomes" id="UP000000763"/>
    </source>
</evidence>
<evidence type="ECO:0000313" key="3">
    <source>
        <dbReference type="EMBL" id="BAD30145.1"/>
    </source>
</evidence>
<sequence length="114" mass="11832">MEELVYTVWMDGGGARHGGPTVVQMTGCLPSDFFLSLSIGHPLVARRSGRGGLVAVAKGGSGEHKDAGSTTGTNDTRRTYESRWESVGAWGGDGGGSGVILVVDEECLEPPVRA</sequence>
<reference evidence="2" key="2">
    <citation type="submission" date="2001-06" db="EMBL/GenBank/DDBJ databases">
        <title>Oryza sativa nipponbare(GA3) genomic DNA, chromosome 7, BAC clone:OJ1341_A08.</title>
        <authorList>
            <person name="Sasaki T."/>
            <person name="Matsumoto T."/>
            <person name="Yamamoto K."/>
        </authorList>
    </citation>
    <scope>NUCLEOTIDE SEQUENCE</scope>
</reference>
<accession>Q7F243</accession>
<organism evidence="2 4">
    <name type="scientific">Oryza sativa subsp. japonica</name>
    <name type="common">Rice</name>
    <dbReference type="NCBI Taxonomy" id="39947"/>
    <lineage>
        <taxon>Eukaryota</taxon>
        <taxon>Viridiplantae</taxon>
        <taxon>Streptophyta</taxon>
        <taxon>Embryophyta</taxon>
        <taxon>Tracheophyta</taxon>
        <taxon>Spermatophyta</taxon>
        <taxon>Magnoliopsida</taxon>
        <taxon>Liliopsida</taxon>
        <taxon>Poales</taxon>
        <taxon>Poaceae</taxon>
        <taxon>BOP clade</taxon>
        <taxon>Oryzoideae</taxon>
        <taxon>Oryzeae</taxon>
        <taxon>Oryzinae</taxon>
        <taxon>Oryza</taxon>
        <taxon>Oryza sativa</taxon>
    </lineage>
</organism>
<dbReference type="EMBL" id="AP003754">
    <property type="protein sequence ID" value="BAC83019.1"/>
    <property type="molecule type" value="Genomic_DNA"/>
</dbReference>
<reference evidence="4" key="3">
    <citation type="journal article" date="2005" name="Nature">
        <title>The map-based sequence of the rice genome.</title>
        <authorList>
            <consortium name="International rice genome sequencing project (IRGSP)"/>
            <person name="Matsumoto T."/>
            <person name="Wu J."/>
            <person name="Kanamori H."/>
            <person name="Katayose Y."/>
            <person name="Fujisawa M."/>
            <person name="Namiki N."/>
            <person name="Mizuno H."/>
            <person name="Yamamoto K."/>
            <person name="Antonio B.A."/>
            <person name="Baba T."/>
            <person name="Sakata K."/>
            <person name="Nagamura Y."/>
            <person name="Aoki H."/>
            <person name="Arikawa K."/>
            <person name="Arita K."/>
            <person name="Bito T."/>
            <person name="Chiden Y."/>
            <person name="Fujitsuka N."/>
            <person name="Fukunaka R."/>
            <person name="Hamada M."/>
            <person name="Harada C."/>
            <person name="Hayashi A."/>
            <person name="Hijishita S."/>
            <person name="Honda M."/>
            <person name="Hosokawa S."/>
            <person name="Ichikawa Y."/>
            <person name="Idonuma A."/>
            <person name="Iijima M."/>
            <person name="Ikeda M."/>
            <person name="Ikeno M."/>
            <person name="Ito K."/>
            <person name="Ito S."/>
            <person name="Ito T."/>
            <person name="Ito Y."/>
            <person name="Ito Y."/>
            <person name="Iwabuchi A."/>
            <person name="Kamiya K."/>
            <person name="Karasawa W."/>
            <person name="Kurita K."/>
            <person name="Katagiri S."/>
            <person name="Kikuta A."/>
            <person name="Kobayashi H."/>
            <person name="Kobayashi N."/>
            <person name="Machita K."/>
            <person name="Maehara T."/>
            <person name="Masukawa M."/>
            <person name="Mizubayashi T."/>
            <person name="Mukai Y."/>
            <person name="Nagasaki H."/>
            <person name="Nagata Y."/>
            <person name="Naito S."/>
            <person name="Nakashima M."/>
            <person name="Nakama Y."/>
            <person name="Nakamichi Y."/>
            <person name="Nakamura M."/>
            <person name="Meguro A."/>
            <person name="Negishi M."/>
            <person name="Ohta I."/>
            <person name="Ohta T."/>
            <person name="Okamoto M."/>
            <person name="Ono N."/>
            <person name="Saji S."/>
            <person name="Sakaguchi M."/>
            <person name="Sakai K."/>
            <person name="Shibata M."/>
            <person name="Shimokawa T."/>
            <person name="Song J."/>
            <person name="Takazaki Y."/>
            <person name="Terasawa K."/>
            <person name="Tsugane M."/>
            <person name="Tsuji K."/>
            <person name="Ueda S."/>
            <person name="Waki K."/>
            <person name="Yamagata H."/>
            <person name="Yamamoto M."/>
            <person name="Yamamoto S."/>
            <person name="Yamane H."/>
            <person name="Yoshiki S."/>
            <person name="Yoshihara R."/>
            <person name="Yukawa K."/>
            <person name="Zhong H."/>
            <person name="Yano M."/>
            <person name="Yuan Q."/>
            <person name="Ouyang S."/>
            <person name="Liu J."/>
            <person name="Jones K.M."/>
            <person name="Gansberger K."/>
            <person name="Moffat K."/>
            <person name="Hill J."/>
            <person name="Bera J."/>
            <person name="Fadrosh D."/>
            <person name="Jin S."/>
            <person name="Johri S."/>
            <person name="Kim M."/>
            <person name="Overton L."/>
            <person name="Reardon M."/>
            <person name="Tsitrin T."/>
            <person name="Vuong H."/>
            <person name="Weaver B."/>
            <person name="Ciecko A."/>
            <person name="Tallon L."/>
            <person name="Jackson J."/>
            <person name="Pai G."/>
            <person name="Aken S.V."/>
            <person name="Utterback T."/>
            <person name="Reidmuller S."/>
            <person name="Feldblyum T."/>
            <person name="Hsiao J."/>
            <person name="Zismann V."/>
            <person name="Iobst S."/>
            <person name="de Vazeille A.R."/>
            <person name="Buell C.R."/>
            <person name="Ying K."/>
            <person name="Li Y."/>
            <person name="Lu T."/>
            <person name="Huang Y."/>
            <person name="Zhao Q."/>
            <person name="Feng Q."/>
            <person name="Zhang L."/>
            <person name="Zhu J."/>
            <person name="Weng Q."/>
            <person name="Mu J."/>
            <person name="Lu Y."/>
            <person name="Fan D."/>
            <person name="Liu Y."/>
            <person name="Guan J."/>
            <person name="Zhang Y."/>
            <person name="Yu S."/>
            <person name="Liu X."/>
            <person name="Zhang Y."/>
            <person name="Hong G."/>
            <person name="Han B."/>
            <person name="Choisne N."/>
            <person name="Demange N."/>
            <person name="Orjeda G."/>
            <person name="Samain S."/>
            <person name="Cattolico L."/>
            <person name="Pelletier E."/>
            <person name="Couloux A."/>
            <person name="Segurens B."/>
            <person name="Wincker P."/>
            <person name="D'Hont A."/>
            <person name="Scarpelli C."/>
            <person name="Weissenbach J."/>
            <person name="Salanoubat M."/>
            <person name="Quetier F."/>
            <person name="Yu Y."/>
            <person name="Kim H.R."/>
            <person name="Rambo T."/>
            <person name="Currie J."/>
            <person name="Collura K."/>
            <person name="Luo M."/>
            <person name="Yang T."/>
            <person name="Ammiraju J.S.S."/>
            <person name="Engler F."/>
            <person name="Soderlund C."/>
            <person name="Wing R.A."/>
            <person name="Palmer L.E."/>
            <person name="de la Bastide M."/>
            <person name="Spiegel L."/>
            <person name="Nascimento L."/>
            <person name="Zutavern T."/>
            <person name="O'Shaughnessy A."/>
            <person name="Dike S."/>
            <person name="Dedhia N."/>
            <person name="Preston R."/>
            <person name="Balija V."/>
            <person name="McCombie W.R."/>
            <person name="Chow T."/>
            <person name="Chen H."/>
            <person name="Chung M."/>
            <person name="Chen C."/>
            <person name="Shaw J."/>
            <person name="Wu H."/>
            <person name="Hsiao K."/>
            <person name="Chao Y."/>
            <person name="Chu M."/>
            <person name="Cheng C."/>
            <person name="Hour A."/>
            <person name="Lee P."/>
            <person name="Lin S."/>
            <person name="Lin Y."/>
            <person name="Liou J."/>
            <person name="Liu S."/>
            <person name="Hsing Y."/>
            <person name="Raghuvanshi S."/>
            <person name="Mohanty A."/>
            <person name="Bharti A.K."/>
            <person name="Gaur A."/>
            <person name="Gupta V."/>
            <person name="Kumar D."/>
            <person name="Ravi V."/>
            <person name="Vij S."/>
            <person name="Kapur A."/>
            <person name="Khurana P."/>
            <person name="Khurana P."/>
            <person name="Khurana J.P."/>
            <person name="Tyagi A.K."/>
            <person name="Gaikwad K."/>
            <person name="Singh A."/>
            <person name="Dalal V."/>
            <person name="Srivastava S."/>
            <person name="Dixit A."/>
            <person name="Pal A.K."/>
            <person name="Ghazi I.A."/>
            <person name="Yadav M."/>
            <person name="Pandit A."/>
            <person name="Bhargava A."/>
            <person name="Sureshbabu K."/>
            <person name="Batra K."/>
            <person name="Sharma T.R."/>
            <person name="Mohapatra T."/>
            <person name="Singh N.K."/>
            <person name="Messing J."/>
            <person name="Nelson A.B."/>
            <person name="Fuks G."/>
            <person name="Kavchok S."/>
            <person name="Keizer G."/>
            <person name="Linton E."/>
            <person name="Llaca V."/>
            <person name="Song R."/>
            <person name="Tanyolac B."/>
            <person name="Young S."/>
            <person name="Ho-Il K."/>
            <person name="Hahn J.H."/>
            <person name="Sangsakoo G."/>
            <person name="Vanavichit A."/>
            <person name="de Mattos Luiz.A.T."/>
            <person name="Zimmer P.D."/>
            <person name="Malone G."/>
            <person name="Dellagostin O."/>
            <person name="de Oliveira A.C."/>
            <person name="Bevan M."/>
            <person name="Bancroft I."/>
            <person name="Minx P."/>
            <person name="Cordum H."/>
            <person name="Wilson R."/>
            <person name="Cheng Z."/>
            <person name="Jin W."/>
            <person name="Jiang J."/>
            <person name="Leong S.A."/>
            <person name="Iwama H."/>
            <person name="Gojobori T."/>
            <person name="Itoh T."/>
            <person name="Niimura Y."/>
            <person name="Fujii Y."/>
            <person name="Habara T."/>
            <person name="Sakai H."/>
            <person name="Sato Y."/>
            <person name="Wilson G."/>
            <person name="Kumar K."/>
            <person name="McCouch S."/>
            <person name="Juretic N."/>
            <person name="Hoen D."/>
            <person name="Wright S."/>
            <person name="Bruskiewich R."/>
            <person name="Bureau T."/>
            <person name="Miyao A."/>
            <person name="Hirochika H."/>
            <person name="Nishikawa T."/>
            <person name="Kadowaki K."/>
            <person name="Sugiura M."/>
            <person name="Burr B."/>
            <person name="Sasaki T."/>
        </authorList>
    </citation>
    <scope>NUCLEOTIDE SEQUENCE [LARGE SCALE GENOMIC DNA]</scope>
    <source>
        <strain evidence="4">cv. Nipponbare</strain>
    </source>
</reference>
<proteinExistence type="predicted"/>
<protein>
    <submittedName>
        <fullName evidence="2">Uncharacterized protein</fullName>
    </submittedName>
</protein>
<name>Q7F243_ORYSJ</name>
<evidence type="ECO:0000313" key="2">
    <source>
        <dbReference type="EMBL" id="BAC83019.1"/>
    </source>
</evidence>
<dbReference type="EMBL" id="AP003738">
    <property type="protein sequence ID" value="BAD30145.1"/>
    <property type="molecule type" value="Genomic_DNA"/>
</dbReference>
<reference evidence="4" key="4">
    <citation type="journal article" date="2008" name="Nucleic Acids Res.">
        <title>The rice annotation project database (RAP-DB): 2008 update.</title>
        <authorList>
            <consortium name="The rice annotation project (RAP)"/>
        </authorList>
    </citation>
    <scope>GENOME REANNOTATION</scope>
    <source>
        <strain evidence="4">cv. Nipponbare</strain>
    </source>
</reference>
<dbReference type="AlphaFoldDB" id="Q7F243"/>
<feature type="region of interest" description="Disordered" evidence="1">
    <location>
        <begin position="56"/>
        <end position="79"/>
    </location>
</feature>